<dbReference type="InParanoid" id="A0A067QRB9"/>
<reference evidence="1 2" key="1">
    <citation type="journal article" date="2014" name="Nat. Commun.">
        <title>Molecular traces of alternative social organization in a termite genome.</title>
        <authorList>
            <person name="Terrapon N."/>
            <person name="Li C."/>
            <person name="Robertson H.M."/>
            <person name="Ji L."/>
            <person name="Meng X."/>
            <person name="Booth W."/>
            <person name="Chen Z."/>
            <person name="Childers C.P."/>
            <person name="Glastad K.M."/>
            <person name="Gokhale K."/>
            <person name="Gowin J."/>
            <person name="Gronenberg W."/>
            <person name="Hermansen R.A."/>
            <person name="Hu H."/>
            <person name="Hunt B.G."/>
            <person name="Huylmans A.K."/>
            <person name="Khalil S.M."/>
            <person name="Mitchell R.D."/>
            <person name="Munoz-Torres M.C."/>
            <person name="Mustard J.A."/>
            <person name="Pan H."/>
            <person name="Reese J.T."/>
            <person name="Scharf M.E."/>
            <person name="Sun F."/>
            <person name="Vogel H."/>
            <person name="Xiao J."/>
            <person name="Yang W."/>
            <person name="Yang Z."/>
            <person name="Yang Z."/>
            <person name="Zhou J."/>
            <person name="Zhu J."/>
            <person name="Brent C.S."/>
            <person name="Elsik C.G."/>
            <person name="Goodisman M.A."/>
            <person name="Liberles D.A."/>
            <person name="Roe R.M."/>
            <person name="Vargo E.L."/>
            <person name="Vilcinskas A."/>
            <person name="Wang J."/>
            <person name="Bornberg-Bauer E."/>
            <person name="Korb J."/>
            <person name="Zhang G."/>
            <person name="Liebig J."/>
        </authorList>
    </citation>
    <scope>NUCLEOTIDE SEQUENCE [LARGE SCALE GENOMIC DNA]</scope>
    <source>
        <tissue evidence="1">Whole organism</tissue>
    </source>
</reference>
<sequence length="87" mass="10342">MTQPQLAPCLIRHFIKRHHLVIYHITFYCGIHSVGHHRRNISEMSGKLSFRLTLSTADVPELEGFEDLKRTYRFEYFLISVCVYPYI</sequence>
<dbReference type="EMBL" id="KK853051">
    <property type="protein sequence ID" value="KDR12033.1"/>
    <property type="molecule type" value="Genomic_DNA"/>
</dbReference>
<evidence type="ECO:0000313" key="1">
    <source>
        <dbReference type="EMBL" id="KDR12033.1"/>
    </source>
</evidence>
<name>A0A067QRB9_ZOONE</name>
<protein>
    <submittedName>
        <fullName evidence="1">Uncharacterized protein</fullName>
    </submittedName>
</protein>
<organism evidence="1 2">
    <name type="scientific">Zootermopsis nevadensis</name>
    <name type="common">Dampwood termite</name>
    <dbReference type="NCBI Taxonomy" id="136037"/>
    <lineage>
        <taxon>Eukaryota</taxon>
        <taxon>Metazoa</taxon>
        <taxon>Ecdysozoa</taxon>
        <taxon>Arthropoda</taxon>
        <taxon>Hexapoda</taxon>
        <taxon>Insecta</taxon>
        <taxon>Pterygota</taxon>
        <taxon>Neoptera</taxon>
        <taxon>Polyneoptera</taxon>
        <taxon>Dictyoptera</taxon>
        <taxon>Blattodea</taxon>
        <taxon>Blattoidea</taxon>
        <taxon>Termitoidae</taxon>
        <taxon>Termopsidae</taxon>
        <taxon>Zootermopsis</taxon>
    </lineage>
</organism>
<gene>
    <name evidence="1" type="ORF">L798_13866</name>
</gene>
<evidence type="ECO:0000313" key="2">
    <source>
        <dbReference type="Proteomes" id="UP000027135"/>
    </source>
</evidence>
<accession>A0A067QRB9</accession>
<dbReference type="Proteomes" id="UP000027135">
    <property type="component" value="Unassembled WGS sequence"/>
</dbReference>
<keyword evidence="2" id="KW-1185">Reference proteome</keyword>
<dbReference type="AlphaFoldDB" id="A0A067QRB9"/>
<proteinExistence type="predicted"/>